<organism evidence="1 2">
    <name type="scientific">Portunus trituberculatus</name>
    <name type="common">Swimming crab</name>
    <name type="synonym">Neptunus trituberculatus</name>
    <dbReference type="NCBI Taxonomy" id="210409"/>
    <lineage>
        <taxon>Eukaryota</taxon>
        <taxon>Metazoa</taxon>
        <taxon>Ecdysozoa</taxon>
        <taxon>Arthropoda</taxon>
        <taxon>Crustacea</taxon>
        <taxon>Multicrustacea</taxon>
        <taxon>Malacostraca</taxon>
        <taxon>Eumalacostraca</taxon>
        <taxon>Eucarida</taxon>
        <taxon>Decapoda</taxon>
        <taxon>Pleocyemata</taxon>
        <taxon>Brachyura</taxon>
        <taxon>Eubrachyura</taxon>
        <taxon>Portunoidea</taxon>
        <taxon>Portunidae</taxon>
        <taxon>Portuninae</taxon>
        <taxon>Portunus</taxon>
    </lineage>
</organism>
<dbReference type="AlphaFoldDB" id="A0A5B7F1F0"/>
<evidence type="ECO:0000313" key="1">
    <source>
        <dbReference type="EMBL" id="MPC41180.1"/>
    </source>
</evidence>
<gene>
    <name evidence="1" type="ORF">E2C01_034765</name>
</gene>
<proteinExistence type="predicted"/>
<accession>A0A5B7F1F0</accession>
<evidence type="ECO:0000313" key="2">
    <source>
        <dbReference type="Proteomes" id="UP000324222"/>
    </source>
</evidence>
<keyword evidence="2" id="KW-1185">Reference proteome</keyword>
<comment type="caution">
    <text evidence="1">The sequence shown here is derived from an EMBL/GenBank/DDBJ whole genome shotgun (WGS) entry which is preliminary data.</text>
</comment>
<name>A0A5B7F1F0_PORTR</name>
<reference evidence="1 2" key="1">
    <citation type="submission" date="2019-05" db="EMBL/GenBank/DDBJ databases">
        <title>Another draft genome of Portunus trituberculatus and its Hox gene families provides insights of decapod evolution.</title>
        <authorList>
            <person name="Jeong J.-H."/>
            <person name="Song I."/>
            <person name="Kim S."/>
            <person name="Choi T."/>
            <person name="Kim D."/>
            <person name="Ryu S."/>
            <person name="Kim W."/>
        </authorList>
    </citation>
    <scope>NUCLEOTIDE SEQUENCE [LARGE SCALE GENOMIC DNA]</scope>
    <source>
        <tissue evidence="1">Muscle</tissue>
    </source>
</reference>
<dbReference type="EMBL" id="VSRR010004959">
    <property type="protein sequence ID" value="MPC41180.1"/>
    <property type="molecule type" value="Genomic_DNA"/>
</dbReference>
<dbReference type="Proteomes" id="UP000324222">
    <property type="component" value="Unassembled WGS sequence"/>
</dbReference>
<protein>
    <submittedName>
        <fullName evidence="1">Uncharacterized protein</fullName>
    </submittedName>
</protein>
<sequence length="88" mass="9680">MEMKMVKLEPWKGDAASLFHPNDTTAISSSISHDEFFVLTLADDSTLDDSELVSPSPRPSDYFILFPPNTISTSLYIRDGQVSTASPV</sequence>